<dbReference type="RefSeq" id="WP_014808421.1">
    <property type="nucleotide sequence ID" value="NC_018025.1"/>
</dbReference>
<feature type="chain" id="PRO_5003687091" evidence="1">
    <location>
        <begin position="24"/>
        <end position="162"/>
    </location>
</feature>
<dbReference type="KEGG" id="dti:Desti_0529"/>
<dbReference type="EMBL" id="CP003360">
    <property type="protein sequence ID" value="AFM23262.1"/>
    <property type="molecule type" value="Genomic_DNA"/>
</dbReference>
<organism evidence="2 3">
    <name type="scientific">Desulfomonile tiedjei (strain ATCC 49306 / DSM 6799 / DCB-1)</name>
    <dbReference type="NCBI Taxonomy" id="706587"/>
    <lineage>
        <taxon>Bacteria</taxon>
        <taxon>Pseudomonadati</taxon>
        <taxon>Thermodesulfobacteriota</taxon>
        <taxon>Desulfomonilia</taxon>
        <taxon>Desulfomonilales</taxon>
        <taxon>Desulfomonilaceae</taxon>
        <taxon>Desulfomonile</taxon>
    </lineage>
</organism>
<accession>I4C121</accession>
<keyword evidence="1" id="KW-0732">Signal</keyword>
<evidence type="ECO:0000313" key="2">
    <source>
        <dbReference type="EMBL" id="AFM23262.1"/>
    </source>
</evidence>
<evidence type="ECO:0000256" key="1">
    <source>
        <dbReference type="SAM" id="SignalP"/>
    </source>
</evidence>
<evidence type="ECO:0000313" key="3">
    <source>
        <dbReference type="Proteomes" id="UP000006055"/>
    </source>
</evidence>
<name>I4C121_DESTA</name>
<gene>
    <name evidence="2" type="ordered locus">Desti_0529</name>
</gene>
<proteinExistence type="predicted"/>
<protein>
    <submittedName>
        <fullName evidence="2">Uncharacterized protein</fullName>
    </submittedName>
</protein>
<keyword evidence="3" id="KW-1185">Reference proteome</keyword>
<dbReference type="HOGENOM" id="CLU_1632747_0_0_7"/>
<reference evidence="3" key="1">
    <citation type="submission" date="2012-06" db="EMBL/GenBank/DDBJ databases">
        <title>Complete sequence of chromosome of Desulfomonile tiedjei DSM 6799.</title>
        <authorList>
            <person name="Lucas S."/>
            <person name="Copeland A."/>
            <person name="Lapidus A."/>
            <person name="Glavina del Rio T."/>
            <person name="Dalin E."/>
            <person name="Tice H."/>
            <person name="Bruce D."/>
            <person name="Goodwin L."/>
            <person name="Pitluck S."/>
            <person name="Peters L."/>
            <person name="Ovchinnikova G."/>
            <person name="Zeytun A."/>
            <person name="Lu M."/>
            <person name="Kyrpides N."/>
            <person name="Mavromatis K."/>
            <person name="Ivanova N."/>
            <person name="Brettin T."/>
            <person name="Detter J.C."/>
            <person name="Han C."/>
            <person name="Larimer F."/>
            <person name="Land M."/>
            <person name="Hauser L."/>
            <person name="Markowitz V."/>
            <person name="Cheng J.-F."/>
            <person name="Hugenholtz P."/>
            <person name="Woyke T."/>
            <person name="Wu D."/>
            <person name="Spring S."/>
            <person name="Schroeder M."/>
            <person name="Brambilla E."/>
            <person name="Klenk H.-P."/>
            <person name="Eisen J.A."/>
        </authorList>
    </citation>
    <scope>NUCLEOTIDE SEQUENCE [LARGE SCALE GENOMIC DNA]</scope>
    <source>
        <strain evidence="3">ATCC 49306 / DSM 6799 / DCB-1</strain>
    </source>
</reference>
<dbReference type="Proteomes" id="UP000006055">
    <property type="component" value="Chromosome"/>
</dbReference>
<sequence>MVKRVVSVFLCVLMLTSASLSLAGGPPAPMAPPACYPAQPCGPAAGPSSAYWGDAPIPGICGGIIALPFLVCGSLLGGNSAVPYAPTYGPRYAPAAYPPKYAAPAPVPCPPAYPKPYPPAYPPACGPGYGAAAGSGGILGGLPCFELCASLLGFGSGTGIFY</sequence>
<dbReference type="AlphaFoldDB" id="I4C121"/>
<feature type="signal peptide" evidence="1">
    <location>
        <begin position="1"/>
        <end position="23"/>
    </location>
</feature>